<accession>A0A9N8WGG1</accession>
<dbReference type="GO" id="GO:0009225">
    <property type="term" value="P:nucleotide-sugar metabolic process"/>
    <property type="evidence" value="ECO:0007669"/>
    <property type="project" value="TreeGrafter"/>
</dbReference>
<dbReference type="GO" id="GO:1990966">
    <property type="term" value="P:ATP generation from poly-ADP-D-ribose"/>
    <property type="evidence" value="ECO:0007669"/>
    <property type="project" value="TreeGrafter"/>
</dbReference>
<dbReference type="OrthoDB" id="1937899at2759"/>
<dbReference type="GO" id="GO:0005737">
    <property type="term" value="C:cytoplasm"/>
    <property type="evidence" value="ECO:0007669"/>
    <property type="project" value="TreeGrafter"/>
</dbReference>
<protein>
    <submittedName>
        <fullName evidence="2">6590_t:CDS:1</fullName>
    </submittedName>
</protein>
<dbReference type="Proteomes" id="UP000789396">
    <property type="component" value="Unassembled WGS sequence"/>
</dbReference>
<dbReference type="EMBL" id="CAJVPZ010001066">
    <property type="protein sequence ID" value="CAG8483548.1"/>
    <property type="molecule type" value="Genomic_DNA"/>
</dbReference>
<dbReference type="PANTHER" id="PTHR12837">
    <property type="entry name" value="POLY ADP-RIBOSE GLYCOHYDROLASE"/>
    <property type="match status" value="1"/>
</dbReference>
<name>A0A9N8WGG1_9GLOM</name>
<evidence type="ECO:0000313" key="3">
    <source>
        <dbReference type="Proteomes" id="UP000789396"/>
    </source>
</evidence>
<reference evidence="2" key="1">
    <citation type="submission" date="2021-06" db="EMBL/GenBank/DDBJ databases">
        <authorList>
            <person name="Kallberg Y."/>
            <person name="Tangrot J."/>
            <person name="Rosling A."/>
        </authorList>
    </citation>
    <scope>NUCLEOTIDE SEQUENCE</scope>
    <source>
        <strain evidence="2">IN212</strain>
    </source>
</reference>
<feature type="domain" description="PARG catalytic Macro" evidence="1">
    <location>
        <begin position="187"/>
        <end position="316"/>
    </location>
</feature>
<dbReference type="InterPro" id="IPR007724">
    <property type="entry name" value="Poly_GlycHdrlase"/>
</dbReference>
<dbReference type="GO" id="GO:0005975">
    <property type="term" value="P:carbohydrate metabolic process"/>
    <property type="evidence" value="ECO:0007669"/>
    <property type="project" value="InterPro"/>
</dbReference>
<evidence type="ECO:0000313" key="2">
    <source>
        <dbReference type="EMBL" id="CAG8483548.1"/>
    </source>
</evidence>
<dbReference type="PANTHER" id="PTHR12837:SF0">
    <property type="entry name" value="POLY(ADP-RIBOSE) GLYCOHYDROLASE"/>
    <property type="match status" value="1"/>
</dbReference>
<dbReference type="GO" id="GO:0005634">
    <property type="term" value="C:nucleus"/>
    <property type="evidence" value="ECO:0007669"/>
    <property type="project" value="TreeGrafter"/>
</dbReference>
<dbReference type="InterPro" id="IPR046372">
    <property type="entry name" value="PARG_cat_C"/>
</dbReference>
<keyword evidence="3" id="KW-1185">Reference proteome</keyword>
<sequence>MALIERSTLQKIKEVISSHLKDYFSFTASELVRKNPPTWYCENKKLVYNMACPNGADSFHGTLKYTQWTQFDLPKSFNVEERNGIGGGRKGKLEIEVLNDVFDYSPPDDDNTHPALCSLRDKLCTMQDGSQAKTKMFTSGKSIATPVLIRGVERRAFVKTDFNEAEGRPYGLYGNQFAIAEKSAVKLATTVFDERLDSRGKPYYSNIIAMEAPKYGNGSYTNSTIRTILETAYSGFLAARFESLVETGVLERRYKNEEHTVIPEKEDTIVPRVIINTGNWGCGAYGGNISIMACLQFAAAHLAGIDKVVYHAVDNRSRNEVDIGLETYRELIMDVDGMIKCAVCYLLHNATFKITVTAL</sequence>
<gene>
    <name evidence="2" type="ORF">RFULGI_LOCUS1650</name>
</gene>
<organism evidence="2 3">
    <name type="scientific">Racocetra fulgida</name>
    <dbReference type="NCBI Taxonomy" id="60492"/>
    <lineage>
        <taxon>Eukaryota</taxon>
        <taxon>Fungi</taxon>
        <taxon>Fungi incertae sedis</taxon>
        <taxon>Mucoromycota</taxon>
        <taxon>Glomeromycotina</taxon>
        <taxon>Glomeromycetes</taxon>
        <taxon>Diversisporales</taxon>
        <taxon>Gigasporaceae</taxon>
        <taxon>Racocetra</taxon>
    </lineage>
</organism>
<dbReference type="Pfam" id="PF05028">
    <property type="entry name" value="PARG_cat_C"/>
    <property type="match status" value="1"/>
</dbReference>
<dbReference type="AlphaFoldDB" id="A0A9N8WGG1"/>
<dbReference type="GO" id="GO:0006282">
    <property type="term" value="P:regulation of DNA repair"/>
    <property type="evidence" value="ECO:0007669"/>
    <property type="project" value="InterPro"/>
</dbReference>
<dbReference type="GO" id="GO:0004649">
    <property type="term" value="F:poly(ADP-ribose) glycohydrolase activity"/>
    <property type="evidence" value="ECO:0007669"/>
    <property type="project" value="InterPro"/>
</dbReference>
<proteinExistence type="predicted"/>
<evidence type="ECO:0000259" key="1">
    <source>
        <dbReference type="Pfam" id="PF05028"/>
    </source>
</evidence>
<comment type="caution">
    <text evidence="2">The sequence shown here is derived from an EMBL/GenBank/DDBJ whole genome shotgun (WGS) entry which is preliminary data.</text>
</comment>